<dbReference type="Proteomes" id="UP000282656">
    <property type="component" value="Unassembled WGS sequence"/>
</dbReference>
<organism evidence="2 3">
    <name type="scientific">Corallococcus interemptor</name>
    <dbReference type="NCBI Taxonomy" id="2316720"/>
    <lineage>
        <taxon>Bacteria</taxon>
        <taxon>Pseudomonadati</taxon>
        <taxon>Myxococcota</taxon>
        <taxon>Myxococcia</taxon>
        <taxon>Myxococcales</taxon>
        <taxon>Cystobacterineae</taxon>
        <taxon>Myxococcaceae</taxon>
        <taxon>Corallococcus</taxon>
    </lineage>
</organism>
<evidence type="ECO:0000313" key="2">
    <source>
        <dbReference type="EMBL" id="RKH65534.1"/>
    </source>
</evidence>
<dbReference type="InterPro" id="IPR046256">
    <property type="entry name" value="DUF6289"/>
</dbReference>
<dbReference type="EMBL" id="RAWM01000070">
    <property type="protein sequence ID" value="RKH65534.1"/>
    <property type="molecule type" value="Genomic_DNA"/>
</dbReference>
<gene>
    <name evidence="2" type="ORF">D7X96_23545</name>
</gene>
<keyword evidence="1" id="KW-0732">Signal</keyword>
<dbReference type="Pfam" id="PF19806">
    <property type="entry name" value="DUF6289"/>
    <property type="match status" value="1"/>
</dbReference>
<dbReference type="RefSeq" id="WP_120549441.1">
    <property type="nucleotide sequence ID" value="NZ_RAWM01000070.1"/>
</dbReference>
<dbReference type="AlphaFoldDB" id="A0A3A8QQU8"/>
<evidence type="ECO:0000256" key="1">
    <source>
        <dbReference type="SAM" id="SignalP"/>
    </source>
</evidence>
<reference evidence="3" key="1">
    <citation type="submission" date="2018-09" db="EMBL/GenBank/DDBJ databases">
        <authorList>
            <person name="Livingstone P.G."/>
            <person name="Whitworth D.E."/>
        </authorList>
    </citation>
    <scope>NUCLEOTIDE SEQUENCE [LARGE SCALE GENOMIC DNA]</scope>
    <source>
        <strain evidence="3">AB047A</strain>
    </source>
</reference>
<keyword evidence="3" id="KW-1185">Reference proteome</keyword>
<protein>
    <recommendedName>
        <fullName evidence="4">Secreted protein</fullName>
    </recommendedName>
</protein>
<proteinExistence type="predicted"/>
<feature type="signal peptide" evidence="1">
    <location>
        <begin position="1"/>
        <end position="29"/>
    </location>
</feature>
<comment type="caution">
    <text evidence="2">The sequence shown here is derived from an EMBL/GenBank/DDBJ whole genome shotgun (WGS) entry which is preliminary data.</text>
</comment>
<dbReference type="OrthoDB" id="5524181at2"/>
<evidence type="ECO:0000313" key="3">
    <source>
        <dbReference type="Proteomes" id="UP000282656"/>
    </source>
</evidence>
<sequence>MRKLLFGVALAVPALVGLGTSAYAPKAEAAPAQSCEWDYYADATYSEMVGNATQTCSGRTYLTGIRTPYSQLVICFPC</sequence>
<accession>A0A3A8QQU8</accession>
<name>A0A3A8QQU8_9BACT</name>
<feature type="chain" id="PRO_5017260200" description="Secreted protein" evidence="1">
    <location>
        <begin position="30"/>
        <end position="78"/>
    </location>
</feature>
<evidence type="ECO:0008006" key="4">
    <source>
        <dbReference type="Google" id="ProtNLM"/>
    </source>
</evidence>